<gene>
    <name evidence="3" type="ORF">E4099_26945</name>
</gene>
<name>A0A4Z0GCH7_9ACTN</name>
<feature type="region of interest" description="Disordered" evidence="1">
    <location>
        <begin position="182"/>
        <end position="204"/>
    </location>
</feature>
<evidence type="ECO:0008006" key="5">
    <source>
        <dbReference type="Google" id="ProtNLM"/>
    </source>
</evidence>
<reference evidence="3 4" key="1">
    <citation type="submission" date="2019-03" db="EMBL/GenBank/DDBJ databases">
        <authorList>
            <person name="Gonzalez-Pimentel J.L."/>
        </authorList>
    </citation>
    <scope>NUCLEOTIDE SEQUENCE [LARGE SCALE GENOMIC DNA]</scope>
    <source>
        <strain evidence="3 4">JCM 31289</strain>
    </source>
</reference>
<dbReference type="OrthoDB" id="3212108at2"/>
<dbReference type="EMBL" id="SRID01000371">
    <property type="protein sequence ID" value="TGA93139.1"/>
    <property type="molecule type" value="Genomic_DNA"/>
</dbReference>
<dbReference type="PROSITE" id="PS51257">
    <property type="entry name" value="PROKAR_LIPOPROTEIN"/>
    <property type="match status" value="1"/>
</dbReference>
<keyword evidence="4" id="KW-1185">Reference proteome</keyword>
<proteinExistence type="predicted"/>
<dbReference type="Proteomes" id="UP000297948">
    <property type="component" value="Unassembled WGS sequence"/>
</dbReference>
<feature type="signal peptide" evidence="2">
    <location>
        <begin position="1"/>
        <end position="25"/>
    </location>
</feature>
<dbReference type="PANTHER" id="PTHR47245:SF2">
    <property type="entry name" value="PEPTIDYL-PROLYL CIS-TRANS ISOMERASE HP_0175-RELATED"/>
    <property type="match status" value="1"/>
</dbReference>
<dbReference type="Gene3D" id="1.10.4030.10">
    <property type="entry name" value="Porin chaperone SurA, peptide-binding domain"/>
    <property type="match status" value="1"/>
</dbReference>
<organism evidence="3 4">
    <name type="scientific">Streptomyces palmae</name>
    <dbReference type="NCBI Taxonomy" id="1701085"/>
    <lineage>
        <taxon>Bacteria</taxon>
        <taxon>Bacillati</taxon>
        <taxon>Actinomycetota</taxon>
        <taxon>Actinomycetes</taxon>
        <taxon>Kitasatosporales</taxon>
        <taxon>Streptomycetaceae</taxon>
        <taxon>Streptomyces</taxon>
    </lineage>
</organism>
<sequence length="204" mass="22388">MIRRRTALSVSAASALLLAAPLITACGGEPRPGAAAVVGGERITISQLQATVREVRAAQDDSPQARQLMAGSGRLSQDTLIRMIQHRVIERAAQDNGVRVTRREVQQFRKLTEGRQGGPESVRAAYLQQGIAPDQIDQQFRIELTRRKLVSKLDPQQVNQTFARTSKALHISVNPRYGTWDDAQGTTKLGSEPWLRTTPEGQTA</sequence>
<evidence type="ECO:0000313" key="4">
    <source>
        <dbReference type="Proteomes" id="UP000297948"/>
    </source>
</evidence>
<dbReference type="RefSeq" id="WP_135341730.1">
    <property type="nucleotide sequence ID" value="NZ_JBHLTX010000047.1"/>
</dbReference>
<dbReference type="SUPFAM" id="SSF109998">
    <property type="entry name" value="Triger factor/SurA peptide-binding domain-like"/>
    <property type="match status" value="1"/>
</dbReference>
<dbReference type="AlphaFoldDB" id="A0A4Z0GCH7"/>
<dbReference type="PANTHER" id="PTHR47245">
    <property type="entry name" value="PEPTIDYLPROLYL ISOMERASE"/>
    <property type="match status" value="1"/>
</dbReference>
<keyword evidence="2" id="KW-0732">Signal</keyword>
<accession>A0A4Z0GCH7</accession>
<dbReference type="InterPro" id="IPR027304">
    <property type="entry name" value="Trigger_fact/SurA_dom_sf"/>
</dbReference>
<dbReference type="InterPro" id="IPR050245">
    <property type="entry name" value="PrsA_foldase"/>
</dbReference>
<protein>
    <recommendedName>
        <fullName evidence="5">Lipoprotein</fullName>
    </recommendedName>
</protein>
<feature type="chain" id="PRO_5039179761" description="Lipoprotein" evidence="2">
    <location>
        <begin position="26"/>
        <end position="204"/>
    </location>
</feature>
<evidence type="ECO:0000313" key="3">
    <source>
        <dbReference type="EMBL" id="TGA93139.1"/>
    </source>
</evidence>
<evidence type="ECO:0000256" key="1">
    <source>
        <dbReference type="SAM" id="MobiDB-lite"/>
    </source>
</evidence>
<comment type="caution">
    <text evidence="3">The sequence shown here is derived from an EMBL/GenBank/DDBJ whole genome shotgun (WGS) entry which is preliminary data.</text>
</comment>
<evidence type="ECO:0000256" key="2">
    <source>
        <dbReference type="SAM" id="SignalP"/>
    </source>
</evidence>
<dbReference type="Pfam" id="PF13624">
    <property type="entry name" value="SurA_N_3"/>
    <property type="match status" value="1"/>
</dbReference>